<evidence type="ECO:0000313" key="2">
    <source>
        <dbReference type="Proteomes" id="UP000095281"/>
    </source>
</evidence>
<dbReference type="Proteomes" id="UP000095281">
    <property type="component" value="Unplaced"/>
</dbReference>
<evidence type="ECO:0000256" key="1">
    <source>
        <dbReference type="SAM" id="Coils"/>
    </source>
</evidence>
<dbReference type="WBParaSite" id="MhA1_Contig1789.frz3.gene7">
    <property type="protein sequence ID" value="MhA1_Contig1789.frz3.gene7"/>
    <property type="gene ID" value="MhA1_Contig1789.frz3.gene7"/>
</dbReference>
<dbReference type="AlphaFoldDB" id="A0A1I8BA57"/>
<accession>A0A1I8BA57</accession>
<keyword evidence="2" id="KW-1185">Reference proteome</keyword>
<sequence>MTDFKEENKIIKEKEFNNNNYKLDNSKFENISLIKRLEIAEKRELEAKMLEANLRSELHELRLQWRQSVKDVEALQKELRECKIVKQEMESQLKKFEREIVKLKGQIEAVIDLY</sequence>
<reference evidence="3" key="1">
    <citation type="submission" date="2016-11" db="UniProtKB">
        <authorList>
            <consortium name="WormBaseParasite"/>
        </authorList>
    </citation>
    <scope>IDENTIFICATION</scope>
</reference>
<proteinExistence type="predicted"/>
<feature type="coiled-coil region" evidence="1">
    <location>
        <begin position="72"/>
        <end position="113"/>
    </location>
</feature>
<keyword evidence="1" id="KW-0175">Coiled coil</keyword>
<organism evidence="2 3">
    <name type="scientific">Meloidogyne hapla</name>
    <name type="common">Root-knot nematode worm</name>
    <dbReference type="NCBI Taxonomy" id="6305"/>
    <lineage>
        <taxon>Eukaryota</taxon>
        <taxon>Metazoa</taxon>
        <taxon>Ecdysozoa</taxon>
        <taxon>Nematoda</taxon>
        <taxon>Chromadorea</taxon>
        <taxon>Rhabditida</taxon>
        <taxon>Tylenchina</taxon>
        <taxon>Tylenchomorpha</taxon>
        <taxon>Tylenchoidea</taxon>
        <taxon>Meloidogynidae</taxon>
        <taxon>Meloidogyninae</taxon>
        <taxon>Meloidogyne</taxon>
    </lineage>
</organism>
<protein>
    <submittedName>
        <fullName evidence="3">Uncharacterized protein</fullName>
    </submittedName>
</protein>
<name>A0A1I8BA57_MELHA</name>
<evidence type="ECO:0000313" key="3">
    <source>
        <dbReference type="WBParaSite" id="MhA1_Contig1789.frz3.gene7"/>
    </source>
</evidence>